<comment type="caution">
    <text evidence="2">The sequence shown here is derived from an EMBL/GenBank/DDBJ whole genome shotgun (WGS) entry which is preliminary data.</text>
</comment>
<sequence length="132" mass="15078">MRLRPTMGPLSSMRNASRVDRVSPEFCEDFCKVEFAKSLGNYLSLPYRTQVAILNPRMQIIRQFPQHHTCCHMCDTSLQNSGDMRSGRDAFLAKLKGHMVGLRLHSSHNSGRYTPPENANPRTTRFGRPRNS</sequence>
<dbReference type="EMBL" id="JAJFAZ020000003">
    <property type="protein sequence ID" value="KAI5338710.1"/>
    <property type="molecule type" value="Genomic_DNA"/>
</dbReference>
<reference evidence="2 3" key="1">
    <citation type="journal article" date="2022" name="G3 (Bethesda)">
        <title>Whole-genome sequence and methylome profiling of the almond [Prunus dulcis (Mill.) D.A. Webb] cultivar 'Nonpareil'.</title>
        <authorList>
            <person name="D'Amico-Willman K.M."/>
            <person name="Ouma W.Z."/>
            <person name="Meulia T."/>
            <person name="Sideli G.M."/>
            <person name="Gradziel T.M."/>
            <person name="Fresnedo-Ramirez J."/>
        </authorList>
    </citation>
    <scope>NUCLEOTIDE SEQUENCE [LARGE SCALE GENOMIC DNA]</scope>
    <source>
        <strain evidence="2">Clone GOH B32 T37-40</strain>
    </source>
</reference>
<evidence type="ECO:0000256" key="1">
    <source>
        <dbReference type="SAM" id="MobiDB-lite"/>
    </source>
</evidence>
<dbReference type="Proteomes" id="UP001054821">
    <property type="component" value="Chromosome 3"/>
</dbReference>
<keyword evidence="3" id="KW-1185">Reference proteome</keyword>
<proteinExistence type="predicted"/>
<dbReference type="AlphaFoldDB" id="A0AAD4ZAB2"/>
<accession>A0AAD4ZAB2</accession>
<protein>
    <submittedName>
        <fullName evidence="2">Uncharacterized protein</fullName>
    </submittedName>
</protein>
<gene>
    <name evidence="2" type="ORF">L3X38_017982</name>
</gene>
<evidence type="ECO:0000313" key="3">
    <source>
        <dbReference type="Proteomes" id="UP001054821"/>
    </source>
</evidence>
<evidence type="ECO:0000313" key="2">
    <source>
        <dbReference type="EMBL" id="KAI5338710.1"/>
    </source>
</evidence>
<name>A0AAD4ZAB2_PRUDU</name>
<organism evidence="2 3">
    <name type="scientific">Prunus dulcis</name>
    <name type="common">Almond</name>
    <name type="synonym">Amygdalus dulcis</name>
    <dbReference type="NCBI Taxonomy" id="3755"/>
    <lineage>
        <taxon>Eukaryota</taxon>
        <taxon>Viridiplantae</taxon>
        <taxon>Streptophyta</taxon>
        <taxon>Embryophyta</taxon>
        <taxon>Tracheophyta</taxon>
        <taxon>Spermatophyta</taxon>
        <taxon>Magnoliopsida</taxon>
        <taxon>eudicotyledons</taxon>
        <taxon>Gunneridae</taxon>
        <taxon>Pentapetalae</taxon>
        <taxon>rosids</taxon>
        <taxon>fabids</taxon>
        <taxon>Rosales</taxon>
        <taxon>Rosaceae</taxon>
        <taxon>Amygdaloideae</taxon>
        <taxon>Amygdaleae</taxon>
        <taxon>Prunus</taxon>
    </lineage>
</organism>
<feature type="region of interest" description="Disordered" evidence="1">
    <location>
        <begin position="105"/>
        <end position="132"/>
    </location>
</feature>